<dbReference type="AlphaFoldDB" id="A0A9Q1IYN6"/>
<evidence type="ECO:0000313" key="1">
    <source>
        <dbReference type="EMBL" id="KAJ8357803.1"/>
    </source>
</evidence>
<proteinExistence type="predicted"/>
<accession>A0A9Q1IYN6</accession>
<organism evidence="1 2">
    <name type="scientific">Synaphobranchus kaupii</name>
    <name type="common">Kaup's arrowtooth eel</name>
    <dbReference type="NCBI Taxonomy" id="118154"/>
    <lineage>
        <taxon>Eukaryota</taxon>
        <taxon>Metazoa</taxon>
        <taxon>Chordata</taxon>
        <taxon>Craniata</taxon>
        <taxon>Vertebrata</taxon>
        <taxon>Euteleostomi</taxon>
        <taxon>Actinopterygii</taxon>
        <taxon>Neopterygii</taxon>
        <taxon>Teleostei</taxon>
        <taxon>Anguilliformes</taxon>
        <taxon>Synaphobranchidae</taxon>
        <taxon>Synaphobranchus</taxon>
    </lineage>
</organism>
<comment type="caution">
    <text evidence="1">The sequence shown here is derived from an EMBL/GenBank/DDBJ whole genome shotgun (WGS) entry which is preliminary data.</text>
</comment>
<gene>
    <name evidence="1" type="ORF">SKAU_G00205970</name>
</gene>
<dbReference type="EMBL" id="JAINUF010000006">
    <property type="protein sequence ID" value="KAJ8357803.1"/>
    <property type="molecule type" value="Genomic_DNA"/>
</dbReference>
<reference evidence="1" key="1">
    <citation type="journal article" date="2023" name="Science">
        <title>Genome structures resolve the early diversification of teleost fishes.</title>
        <authorList>
            <person name="Parey E."/>
            <person name="Louis A."/>
            <person name="Montfort J."/>
            <person name="Bouchez O."/>
            <person name="Roques C."/>
            <person name="Iampietro C."/>
            <person name="Lluch J."/>
            <person name="Castinel A."/>
            <person name="Donnadieu C."/>
            <person name="Desvignes T."/>
            <person name="Floi Bucao C."/>
            <person name="Jouanno E."/>
            <person name="Wen M."/>
            <person name="Mejri S."/>
            <person name="Dirks R."/>
            <person name="Jansen H."/>
            <person name="Henkel C."/>
            <person name="Chen W.J."/>
            <person name="Zahm M."/>
            <person name="Cabau C."/>
            <person name="Klopp C."/>
            <person name="Thompson A.W."/>
            <person name="Robinson-Rechavi M."/>
            <person name="Braasch I."/>
            <person name="Lecointre G."/>
            <person name="Bobe J."/>
            <person name="Postlethwait J.H."/>
            <person name="Berthelot C."/>
            <person name="Roest Crollius H."/>
            <person name="Guiguen Y."/>
        </authorList>
    </citation>
    <scope>NUCLEOTIDE SEQUENCE</scope>
    <source>
        <strain evidence="1">WJC10195</strain>
    </source>
</reference>
<name>A0A9Q1IYN6_SYNKA</name>
<sequence length="150" mass="16199">MCDCKIKALRSALSIAVSQTDTSITAMQAPSGSHRTGPMPAAANYYQRAAMMRPGCWPLIWPGQLNISTREIKPGSWPGGEGALIHRVEVCWTSGCLSPFELGGCGSNRVRGGGARELFTAVDCFHLWPARRDWDASRSVPVVTFPALAH</sequence>
<evidence type="ECO:0000313" key="2">
    <source>
        <dbReference type="Proteomes" id="UP001152622"/>
    </source>
</evidence>
<keyword evidence="2" id="KW-1185">Reference proteome</keyword>
<dbReference type="Proteomes" id="UP001152622">
    <property type="component" value="Chromosome 6"/>
</dbReference>
<protein>
    <submittedName>
        <fullName evidence="1">Uncharacterized protein</fullName>
    </submittedName>
</protein>